<proteinExistence type="predicted"/>
<name>A0A543I052_9MICO</name>
<dbReference type="SUPFAM" id="SSF51569">
    <property type="entry name" value="Aldolase"/>
    <property type="match status" value="1"/>
</dbReference>
<dbReference type="PANTHER" id="PTHR42966">
    <property type="entry name" value="N-ACETYLNEURAMINATE SYNTHASE"/>
    <property type="match status" value="1"/>
</dbReference>
<dbReference type="Gene3D" id="3.20.20.70">
    <property type="entry name" value="Aldolase class I"/>
    <property type="match status" value="1"/>
</dbReference>
<accession>A0A543I052</accession>
<reference evidence="2 3" key="1">
    <citation type="submission" date="2019-06" db="EMBL/GenBank/DDBJ databases">
        <title>Genome sequencing of plant associated microbes to promote plant fitness in Sorghum bicolor and Oryza sativa.</title>
        <authorList>
            <person name="Coleman-Derr D."/>
        </authorList>
    </citation>
    <scope>NUCLEOTIDE SEQUENCE [LARGE SCALE GENOMIC DNA]</scope>
    <source>
        <strain evidence="2 3">KV-663</strain>
    </source>
</reference>
<dbReference type="Proteomes" id="UP000316747">
    <property type="component" value="Unassembled WGS sequence"/>
</dbReference>
<sequence>MTTPPRQQPAVTPVDIAGRAVPTAGDVYVIAEAGVNHNGDLDLAHRLVDIAAQAGADAVKFQTFSPDKLVSSAAATTPYQRDRGGSADQRSLLAALTLPTEAWVELRDHATEAGTTFLSTPFDLDSAEMLVGLGLPALKVSSGELTNLPYLRELARLGVTLLVSTGMGTEAEVAAAVEACGGAPGLVLFHCVSAYPAPVEECNLRVIPRLTERHGIPVGWSDHTPGLTTALGAVALGAPVLEKHFTSDRTLPGPDHLASLEPEALADYVTQTKQLARALGDGVKVRMPSEEENAVLVRRSWHAAHDLAAGAALSGADLLLLRPEGGISPAVDIRGRVLARDVAAGAPVTDDDLAR</sequence>
<dbReference type="InterPro" id="IPR013132">
    <property type="entry name" value="PseI/NeuA/B-like_N"/>
</dbReference>
<dbReference type="Pfam" id="PF08666">
    <property type="entry name" value="SAF"/>
    <property type="match status" value="1"/>
</dbReference>
<dbReference type="SUPFAM" id="SSF51269">
    <property type="entry name" value="AFP III-like domain"/>
    <property type="match status" value="1"/>
</dbReference>
<dbReference type="InterPro" id="IPR036732">
    <property type="entry name" value="AFP_Neu5c_C_sf"/>
</dbReference>
<protein>
    <submittedName>
        <fullName evidence="2">N-acetylneuraminate synthase</fullName>
    </submittedName>
</protein>
<dbReference type="GO" id="GO:0047444">
    <property type="term" value="F:N-acylneuraminate-9-phosphate synthase activity"/>
    <property type="evidence" value="ECO:0007669"/>
    <property type="project" value="TreeGrafter"/>
</dbReference>
<dbReference type="PANTHER" id="PTHR42966:SF1">
    <property type="entry name" value="SIALIC ACID SYNTHASE"/>
    <property type="match status" value="1"/>
</dbReference>
<evidence type="ECO:0000313" key="2">
    <source>
        <dbReference type="EMBL" id="TQM63910.1"/>
    </source>
</evidence>
<dbReference type="InterPro" id="IPR013974">
    <property type="entry name" value="SAF"/>
</dbReference>
<dbReference type="Pfam" id="PF03102">
    <property type="entry name" value="NeuB"/>
    <property type="match status" value="1"/>
</dbReference>
<dbReference type="SMART" id="SM00858">
    <property type="entry name" value="SAF"/>
    <property type="match status" value="1"/>
</dbReference>
<dbReference type="InterPro" id="IPR051690">
    <property type="entry name" value="PseI-like"/>
</dbReference>
<feature type="domain" description="SAF" evidence="1">
    <location>
        <begin position="298"/>
        <end position="354"/>
    </location>
</feature>
<dbReference type="GO" id="GO:0016051">
    <property type="term" value="P:carbohydrate biosynthetic process"/>
    <property type="evidence" value="ECO:0007669"/>
    <property type="project" value="InterPro"/>
</dbReference>
<dbReference type="AlphaFoldDB" id="A0A543I052"/>
<organism evidence="2 3">
    <name type="scientific">Humibacillus xanthopallidus</name>
    <dbReference type="NCBI Taxonomy" id="412689"/>
    <lineage>
        <taxon>Bacteria</taxon>
        <taxon>Bacillati</taxon>
        <taxon>Actinomycetota</taxon>
        <taxon>Actinomycetes</taxon>
        <taxon>Micrococcales</taxon>
        <taxon>Intrasporangiaceae</taxon>
        <taxon>Humibacillus</taxon>
    </lineage>
</organism>
<comment type="caution">
    <text evidence="2">The sequence shown here is derived from an EMBL/GenBank/DDBJ whole genome shotgun (WGS) entry which is preliminary data.</text>
</comment>
<evidence type="ECO:0000313" key="3">
    <source>
        <dbReference type="Proteomes" id="UP000316747"/>
    </source>
</evidence>
<dbReference type="EMBL" id="VFPM01000001">
    <property type="protein sequence ID" value="TQM63910.1"/>
    <property type="molecule type" value="Genomic_DNA"/>
</dbReference>
<dbReference type="OrthoDB" id="9814210at2"/>
<keyword evidence="3" id="KW-1185">Reference proteome</keyword>
<dbReference type="RefSeq" id="WP_141841628.1">
    <property type="nucleotide sequence ID" value="NZ_VFPM01000001.1"/>
</dbReference>
<dbReference type="InterPro" id="IPR013785">
    <property type="entry name" value="Aldolase_TIM"/>
</dbReference>
<evidence type="ECO:0000259" key="1">
    <source>
        <dbReference type="SMART" id="SM00858"/>
    </source>
</evidence>
<gene>
    <name evidence="2" type="ORF">FBY41_0264</name>
</gene>